<accession>A0ABR0RY74</accession>
<dbReference type="EMBL" id="JAVHJV010000002">
    <property type="protein sequence ID" value="KAK5945540.1"/>
    <property type="molecule type" value="Genomic_DNA"/>
</dbReference>
<protein>
    <submittedName>
        <fullName evidence="1">Uncharacterized protein</fullName>
    </submittedName>
</protein>
<name>A0ABR0RY74_9EURO</name>
<proteinExistence type="predicted"/>
<dbReference type="GeneID" id="89996194"/>
<reference evidence="1 2" key="1">
    <citation type="journal article" date="2023" name="Res Sq">
        <title>Genomic and morphological characterization of Knufia obscura isolated from the Mars 2020 spacecraft assembly facility.</title>
        <authorList>
            <person name="Chander A.M."/>
            <person name="Teixeira M.M."/>
            <person name="Singh N.K."/>
            <person name="Williams M.P."/>
            <person name="Parker C.W."/>
            <person name="Leo P."/>
            <person name="Stajich J.E."/>
            <person name="Torok T."/>
            <person name="Tighe S."/>
            <person name="Mason C.E."/>
            <person name="Venkateswaran K."/>
        </authorList>
    </citation>
    <scope>NUCLEOTIDE SEQUENCE [LARGE SCALE GENOMIC DNA]</scope>
    <source>
        <strain evidence="1 2">CCFEE 5817</strain>
    </source>
</reference>
<evidence type="ECO:0000313" key="1">
    <source>
        <dbReference type="EMBL" id="KAK5945540.1"/>
    </source>
</evidence>
<gene>
    <name evidence="1" type="ORF">PMZ80_002745</name>
</gene>
<evidence type="ECO:0000313" key="2">
    <source>
        <dbReference type="Proteomes" id="UP001334248"/>
    </source>
</evidence>
<keyword evidence="2" id="KW-1185">Reference proteome</keyword>
<sequence length="323" mass="34698">MREEPSFVHTECDVKDEVPLGAVLGKDTTADSSSSCRDECVEDEIAGDGKAPTALTARKEKTVANEETDVPSLPATNADKIKGLSKVLESGLRDVLALVEDDYPLSTALETTVDTFEEHLAEVARCISPEFSTAEKPSRNSSKAVSDDISGDFENVLPTVGQKRRLVSLHGAYLTVIFRLLAEHLLRNENTLEAQIPDIQDVAAGLTLVVKAFDANWERLKLDHRVAEKPEIPKKVITERPNNPKEGPPDMWCAIAQARALLALALARAALITSDKDAVGSVIDELVGGGLATVSKTGHRHTAATLGVARAKEHLAEAKSLAN</sequence>
<dbReference type="Proteomes" id="UP001334248">
    <property type="component" value="Unassembled WGS sequence"/>
</dbReference>
<organism evidence="1 2">
    <name type="scientific">Knufia obscura</name>
    <dbReference type="NCBI Taxonomy" id="1635080"/>
    <lineage>
        <taxon>Eukaryota</taxon>
        <taxon>Fungi</taxon>
        <taxon>Dikarya</taxon>
        <taxon>Ascomycota</taxon>
        <taxon>Pezizomycotina</taxon>
        <taxon>Eurotiomycetes</taxon>
        <taxon>Chaetothyriomycetidae</taxon>
        <taxon>Chaetothyriales</taxon>
        <taxon>Trichomeriaceae</taxon>
        <taxon>Knufia</taxon>
    </lineage>
</organism>
<dbReference type="RefSeq" id="XP_064733630.1">
    <property type="nucleotide sequence ID" value="XM_064871177.1"/>
</dbReference>
<comment type="caution">
    <text evidence="1">The sequence shown here is derived from an EMBL/GenBank/DDBJ whole genome shotgun (WGS) entry which is preliminary data.</text>
</comment>